<reference evidence="3" key="2">
    <citation type="submission" date="2022-10" db="EMBL/GenBank/DDBJ databases">
        <authorList>
            <person name="Trinh H.N."/>
        </authorList>
    </citation>
    <scope>NUCLEOTIDE SEQUENCE</scope>
    <source>
        <strain evidence="3">RN2-1</strain>
    </source>
</reference>
<name>A0AA41YMK0_9PROT</name>
<keyword evidence="4" id="KW-1185">Reference proteome</keyword>
<dbReference type="InterPro" id="IPR011042">
    <property type="entry name" value="6-blade_b-propeller_TolB-like"/>
</dbReference>
<evidence type="ECO:0000256" key="1">
    <source>
        <dbReference type="ARBA" id="ARBA00022801"/>
    </source>
</evidence>
<sequence length="207" mass="22200">MARTEHDGSRTVLARDWQGKRFNSPNDVVVKSDGSIWFTDPSYGIDSDYEGDAAASEIGACHVYRIDPASGAVAAVATDFEKPNGLAFSPDESKLYIADTGFTHGDDLPRHIRVFDVVEDGTSLTGGEVFATCTVGLFDGLRVDVQGNVWTSSGDGVRCYAPDGTELGLIRIPEVVANCCFGGPKRNRLFICGTTSLYATYLNTRGA</sequence>
<dbReference type="PANTHER" id="PTHR47572:SF4">
    <property type="entry name" value="LACTONASE DRP35"/>
    <property type="match status" value="1"/>
</dbReference>
<accession>A0AA41YMK0</accession>
<evidence type="ECO:0000313" key="3">
    <source>
        <dbReference type="EMBL" id="MCW3476661.1"/>
    </source>
</evidence>
<keyword evidence="1" id="KW-0378">Hydrolase</keyword>
<dbReference type="InterPro" id="IPR013658">
    <property type="entry name" value="SGL"/>
</dbReference>
<dbReference type="InterPro" id="IPR051262">
    <property type="entry name" value="SMP-30/CGR1_Lactonase"/>
</dbReference>
<proteinExistence type="predicted"/>
<dbReference type="GO" id="GO:0016787">
    <property type="term" value="F:hydrolase activity"/>
    <property type="evidence" value="ECO:0007669"/>
    <property type="project" value="UniProtKB-KW"/>
</dbReference>
<gene>
    <name evidence="3" type="ORF">OL599_19025</name>
</gene>
<protein>
    <submittedName>
        <fullName evidence="3">SMP-30/gluconolactonase/LRE family protein</fullName>
    </submittedName>
</protein>
<dbReference type="Pfam" id="PF08450">
    <property type="entry name" value="SGL"/>
    <property type="match status" value="1"/>
</dbReference>
<evidence type="ECO:0000313" key="4">
    <source>
        <dbReference type="Proteomes" id="UP001165679"/>
    </source>
</evidence>
<reference evidence="3" key="1">
    <citation type="submission" date="2022-09" db="EMBL/GenBank/DDBJ databases">
        <title>Rhodovastum sp. nov. RN2-1 isolated from soil in Seongnam, South Korea.</title>
        <authorList>
            <person name="Le N.T."/>
        </authorList>
    </citation>
    <scope>NUCLEOTIDE SEQUENCE</scope>
    <source>
        <strain evidence="3">RN2-1</strain>
    </source>
</reference>
<dbReference type="PANTHER" id="PTHR47572">
    <property type="entry name" value="LIPOPROTEIN-RELATED"/>
    <property type="match status" value="1"/>
</dbReference>
<evidence type="ECO:0000259" key="2">
    <source>
        <dbReference type="Pfam" id="PF08450"/>
    </source>
</evidence>
<dbReference type="AlphaFoldDB" id="A0AA41YMK0"/>
<dbReference type="Gene3D" id="2.120.10.30">
    <property type="entry name" value="TolB, C-terminal domain"/>
    <property type="match status" value="1"/>
</dbReference>
<dbReference type="RefSeq" id="WP_264715479.1">
    <property type="nucleotide sequence ID" value="NZ_JAPDNT010000022.1"/>
</dbReference>
<feature type="domain" description="SMP-30/Gluconolactonase/LRE-like region" evidence="2">
    <location>
        <begin position="6"/>
        <end position="192"/>
    </location>
</feature>
<organism evidence="3 4">
    <name type="scientific">Limobrevibacterium gyesilva</name>
    <dbReference type="NCBI Taxonomy" id="2991712"/>
    <lineage>
        <taxon>Bacteria</taxon>
        <taxon>Pseudomonadati</taxon>
        <taxon>Pseudomonadota</taxon>
        <taxon>Alphaproteobacteria</taxon>
        <taxon>Acetobacterales</taxon>
        <taxon>Acetobacteraceae</taxon>
        <taxon>Limobrevibacterium</taxon>
    </lineage>
</organism>
<comment type="caution">
    <text evidence="3">The sequence shown here is derived from an EMBL/GenBank/DDBJ whole genome shotgun (WGS) entry which is preliminary data.</text>
</comment>
<dbReference type="EMBL" id="JAPDNT010000022">
    <property type="protein sequence ID" value="MCW3476661.1"/>
    <property type="molecule type" value="Genomic_DNA"/>
</dbReference>
<dbReference type="Proteomes" id="UP001165679">
    <property type="component" value="Unassembled WGS sequence"/>
</dbReference>
<dbReference type="SUPFAM" id="SSF63829">
    <property type="entry name" value="Calcium-dependent phosphotriesterase"/>
    <property type="match status" value="1"/>
</dbReference>